<feature type="domain" description="Thioredoxin" evidence="6">
    <location>
        <begin position="66"/>
        <end position="204"/>
    </location>
</feature>
<evidence type="ECO:0000313" key="7">
    <source>
        <dbReference type="EMBL" id="BCX67343.1"/>
    </source>
</evidence>
<dbReference type="Proteomes" id="UP000218595">
    <property type="component" value="Chromosome"/>
</dbReference>
<keyword evidence="1 3" id="KW-0479">Metal-binding</keyword>
<dbReference type="RefSeq" id="WP_254007511.1">
    <property type="nucleotide sequence ID" value="NZ_AP017423.2"/>
</dbReference>
<dbReference type="InterPro" id="IPR013766">
    <property type="entry name" value="Thioredoxin_domain"/>
</dbReference>
<dbReference type="PROSITE" id="PS51352">
    <property type="entry name" value="THIOREDOXIN_2"/>
    <property type="match status" value="1"/>
</dbReference>
<evidence type="ECO:0000259" key="5">
    <source>
        <dbReference type="PROSITE" id="PS51007"/>
    </source>
</evidence>
<evidence type="ECO:0000259" key="6">
    <source>
        <dbReference type="PROSITE" id="PS51352"/>
    </source>
</evidence>
<dbReference type="PROSITE" id="PS51007">
    <property type="entry name" value="CYTC"/>
    <property type="match status" value="1"/>
</dbReference>
<evidence type="ECO:0000256" key="2">
    <source>
        <dbReference type="ARBA" id="ARBA00023004"/>
    </source>
</evidence>
<evidence type="ECO:0000256" key="3">
    <source>
        <dbReference type="PROSITE-ProRule" id="PRU00433"/>
    </source>
</evidence>
<dbReference type="PANTHER" id="PTHR12151">
    <property type="entry name" value="ELECTRON TRANSPORT PROTIN SCO1/SENC FAMILY MEMBER"/>
    <property type="match status" value="1"/>
</dbReference>
<keyword evidence="3" id="KW-0349">Heme</keyword>
<dbReference type="InterPro" id="IPR003782">
    <property type="entry name" value="SCO1/SenC"/>
</dbReference>
<dbReference type="PANTHER" id="PTHR12151:SF5">
    <property type="entry name" value="AT19154P"/>
    <property type="match status" value="1"/>
</dbReference>
<dbReference type="Pfam" id="PF02630">
    <property type="entry name" value="SCO1-SenC"/>
    <property type="match status" value="1"/>
</dbReference>
<gene>
    <name evidence="7" type="ORF">LAB08_R19780</name>
</gene>
<dbReference type="EMBL" id="AP017423">
    <property type="protein sequence ID" value="BCX67343.1"/>
    <property type="molecule type" value="Genomic_DNA"/>
</dbReference>
<evidence type="ECO:0000256" key="1">
    <source>
        <dbReference type="ARBA" id="ARBA00022723"/>
    </source>
</evidence>
<evidence type="ECO:0000313" key="8">
    <source>
        <dbReference type="Proteomes" id="UP000218595"/>
    </source>
</evidence>
<accession>A0ABM7RQ28</accession>
<feature type="region of interest" description="Disordered" evidence="4">
    <location>
        <begin position="348"/>
        <end position="382"/>
    </location>
</feature>
<keyword evidence="8" id="KW-1185">Reference proteome</keyword>
<proteinExistence type="predicted"/>
<evidence type="ECO:0000256" key="4">
    <source>
        <dbReference type="SAM" id="MobiDB-lite"/>
    </source>
</evidence>
<dbReference type="InterPro" id="IPR009056">
    <property type="entry name" value="Cyt_c-like_dom"/>
</dbReference>
<sequence length="382" mass="42136">MKLNTPRSRALGMHLVLILVTGLLASQLLVANQAPSTPTPTPAPTSVEAIATAIAEKAADTESATPWGGDYFPNTLLTDQDGRQVRFFDDLIKGKVVVINFIFTSCSDSCPLETARLRQVQKLLGDRVGKDIFFYSISIDPLSDTPAVLKAYSQRFQVGPGWQFLTGEFADVTELRQKLGLFIEGVDNGRSKDHNLSLIVGNQQTGRWMKASPFENPWILADQLANTLHNWKQPSAGESYANAPEIRPPSNGEELFRTRCASCHSLGPLDGQGIGLRSIGPDLIGVTRQRDPAWLNRWIREPDRMLAEKDPIAMELFERFSKIPMPNLRMDEHSAQSIIDFLQAETDRQHPPANALAAGNEEPEHHHAIAAPGSSKVQTEVE</sequence>
<reference evidence="7 8" key="1">
    <citation type="submission" date="2016-04" db="EMBL/GenBank/DDBJ databases">
        <title>Complete genome sequence of Pseudomonas sp. LAB-08 isolated from TCE contaminated aquifer soil.</title>
        <authorList>
            <person name="Dohra H."/>
            <person name="Suzuki K."/>
            <person name="Fatma A."/>
            <person name="Inuzuka Y."/>
            <person name="Honjo M."/>
            <person name="Tashiro Y."/>
            <person name="Futamata H."/>
        </authorList>
    </citation>
    <scope>NUCLEOTIDE SEQUENCE [LARGE SCALE GENOMIC DNA]</scope>
    <source>
        <strain evidence="7 8">LAB-08</strain>
    </source>
</reference>
<feature type="domain" description="Cytochrome c" evidence="5">
    <location>
        <begin position="247"/>
        <end position="346"/>
    </location>
</feature>
<organism evidence="7 8">
    <name type="scientific">Pseudomonas izuensis</name>
    <dbReference type="NCBI Taxonomy" id="2684212"/>
    <lineage>
        <taxon>Bacteria</taxon>
        <taxon>Pseudomonadati</taxon>
        <taxon>Pseudomonadota</taxon>
        <taxon>Gammaproteobacteria</taxon>
        <taxon>Pseudomonadales</taxon>
        <taxon>Pseudomonadaceae</taxon>
        <taxon>Pseudomonas</taxon>
    </lineage>
</organism>
<dbReference type="CDD" id="cd02968">
    <property type="entry name" value="SCO"/>
    <property type="match status" value="1"/>
</dbReference>
<dbReference type="Pfam" id="PF00034">
    <property type="entry name" value="Cytochrom_C"/>
    <property type="match status" value="1"/>
</dbReference>
<keyword evidence="2 3" id="KW-0408">Iron</keyword>
<protein>
    <submittedName>
        <fullName evidence="7">SCO family protein</fullName>
    </submittedName>
</protein>
<name>A0ABM7RQ28_9PSED</name>